<organism evidence="1 2">
    <name type="scientific">Tenacibaculum vairaonense</name>
    <dbReference type="NCBI Taxonomy" id="3137860"/>
    <lineage>
        <taxon>Bacteria</taxon>
        <taxon>Pseudomonadati</taxon>
        <taxon>Bacteroidota</taxon>
        <taxon>Flavobacteriia</taxon>
        <taxon>Flavobacteriales</taxon>
        <taxon>Flavobacteriaceae</taxon>
        <taxon>Tenacibaculum</taxon>
    </lineage>
</organism>
<evidence type="ECO:0000313" key="1">
    <source>
        <dbReference type="EMBL" id="CAL2108209.1"/>
    </source>
</evidence>
<dbReference type="Proteomes" id="UP001497602">
    <property type="component" value="Unassembled WGS sequence"/>
</dbReference>
<dbReference type="RefSeq" id="WP_348739788.1">
    <property type="nucleotide sequence ID" value="NZ_CAXJRC010000043.1"/>
</dbReference>
<proteinExistence type="predicted"/>
<protein>
    <submittedName>
        <fullName evidence="1">Uncharacterized protein</fullName>
    </submittedName>
</protein>
<sequence>MIRHYNANLKNYKTTLKLSYCSGRLFKFEIISGSLTKEQVKNIGQILPPLESDFPDFNKNLENKISYSLIVKDQSTYELFNNAWFSFYMKLKGRKPKFNKIEGNSLKQIIKYLTEVNGTETKALELWKAILSIWGELDEFHRKNTDLKYINSNIMRILSNVERINTETNGAVSDDYLDKISRDLQS</sequence>
<keyword evidence="2" id="KW-1185">Reference proteome</keyword>
<evidence type="ECO:0000313" key="2">
    <source>
        <dbReference type="Proteomes" id="UP001497602"/>
    </source>
</evidence>
<comment type="caution">
    <text evidence="1">The sequence shown here is derived from an EMBL/GenBank/DDBJ whole genome shotgun (WGS) entry which is preliminary data.</text>
</comment>
<dbReference type="EMBL" id="CAXJRC010000043">
    <property type="protein sequence ID" value="CAL2108209.1"/>
    <property type="molecule type" value="Genomic_DNA"/>
</dbReference>
<name>A0ABP1FCW9_9FLAO</name>
<reference evidence="1 2" key="1">
    <citation type="submission" date="2024-05" db="EMBL/GenBank/DDBJ databases">
        <authorList>
            <person name="Duchaud E."/>
        </authorList>
    </citation>
    <scope>NUCLEOTIDE SEQUENCE [LARGE SCALE GENOMIC DNA]</scope>
    <source>
        <strain evidence="1">Ena-SAMPLE-TAB-13-05-2024-13:56:06:370-140305</strain>
    </source>
</reference>
<accession>A0ABP1FCW9</accession>
<gene>
    <name evidence="1" type="ORF">T190115A13A_60204</name>
</gene>